<dbReference type="EMBL" id="KM520335">
    <property type="protein sequence ID" value="AIW56777.1"/>
    <property type="molecule type" value="Genomic_DNA"/>
</dbReference>
<proteinExistence type="predicted"/>
<organism evidence="1">
    <name type="scientific">uncultured virus</name>
    <dbReference type="NCBI Taxonomy" id="340016"/>
    <lineage>
        <taxon>Viruses</taxon>
        <taxon>environmental samples</taxon>
    </lineage>
</organism>
<name>A0A0A0UZW4_9VIRU</name>
<sequence length="261" mass="28945">MNIQEYVNDLHLSAGESKRLNCPICKGYKTFTVTNNMGSLMWNCYKASCSVGGSTRVRMTADDIRKSLGSVAEETQAIRFDKPVWIVKDNDAIKDFCDTWQLDPDELGLLYDVKESRVVFPVMHGGVMVDATGRTLSHRLPKWKRYGKSPLPYTYGRGKTAVVVEDCVSAAVIGGDVYVGVAVLGTSLSDDHKRYLAQFSTAIVALDPDALPKTLQFTKELRGYVSNVKAIRLTNDLKYRNQPDLDQLTTLGDTHGTITHS</sequence>
<reference evidence="1" key="1">
    <citation type="journal article" date="2014" name="Proc. Natl. Acad. Sci. U.S.A.">
        <title>Ribonucleotide reductases reveal novel viral diversity and predict biological and ecological features of unknown marine viruses.</title>
        <authorList>
            <person name="Sakowski E.G."/>
            <person name="Munsell E.V."/>
            <person name="Hyatt M."/>
            <person name="Kress W."/>
            <person name="Williamson S.J."/>
            <person name="Nasko D.J."/>
            <person name="Polson S.W."/>
            <person name="Wommack K.E."/>
        </authorList>
    </citation>
    <scope>NUCLEOTIDE SEQUENCE</scope>
</reference>
<accession>A0A0A0UZW4</accession>
<protein>
    <submittedName>
        <fullName evidence="1">DNA primase</fullName>
    </submittedName>
</protein>
<dbReference type="SUPFAM" id="SSF56731">
    <property type="entry name" value="DNA primase core"/>
    <property type="match status" value="1"/>
</dbReference>
<evidence type="ECO:0000313" key="1">
    <source>
        <dbReference type="EMBL" id="AIW56777.1"/>
    </source>
</evidence>